<dbReference type="InterPro" id="IPR032675">
    <property type="entry name" value="LRR_dom_sf"/>
</dbReference>
<dbReference type="SUPFAM" id="SSF52047">
    <property type="entry name" value="RNI-like"/>
    <property type="match status" value="1"/>
</dbReference>
<dbReference type="EMBL" id="KN823107">
    <property type="protein sequence ID" value="KIO22554.1"/>
    <property type="molecule type" value="Genomic_DNA"/>
</dbReference>
<reference evidence="3" key="2">
    <citation type="submission" date="2015-01" db="EMBL/GenBank/DDBJ databases">
        <title>Evolutionary Origins and Diversification of the Mycorrhizal Mutualists.</title>
        <authorList>
            <consortium name="DOE Joint Genome Institute"/>
            <consortium name="Mycorrhizal Genomics Consortium"/>
            <person name="Kohler A."/>
            <person name="Kuo A."/>
            <person name="Nagy L.G."/>
            <person name="Floudas D."/>
            <person name="Copeland A."/>
            <person name="Barry K.W."/>
            <person name="Cichocki N."/>
            <person name="Veneault-Fourrey C."/>
            <person name="LaButti K."/>
            <person name="Lindquist E.A."/>
            <person name="Lipzen A."/>
            <person name="Lundell T."/>
            <person name="Morin E."/>
            <person name="Murat C."/>
            <person name="Riley R."/>
            <person name="Ohm R."/>
            <person name="Sun H."/>
            <person name="Tunlid A."/>
            <person name="Henrissat B."/>
            <person name="Grigoriev I.V."/>
            <person name="Hibbett D.S."/>
            <person name="Martin F."/>
        </authorList>
    </citation>
    <scope>NUCLEOTIDE SEQUENCE [LARGE SCALE GENOMIC DNA]</scope>
    <source>
        <strain evidence="3">MUT 4182</strain>
    </source>
</reference>
<gene>
    <name evidence="2" type="ORF">M407DRAFT_27952</name>
</gene>
<dbReference type="Pfam" id="PF12937">
    <property type="entry name" value="F-box-like"/>
    <property type="match status" value="1"/>
</dbReference>
<name>A0A0C3QCZ1_9AGAM</name>
<protein>
    <recommendedName>
        <fullName evidence="1">F-box domain-containing protein</fullName>
    </recommendedName>
</protein>
<organism evidence="2 3">
    <name type="scientific">Tulasnella calospora MUT 4182</name>
    <dbReference type="NCBI Taxonomy" id="1051891"/>
    <lineage>
        <taxon>Eukaryota</taxon>
        <taxon>Fungi</taxon>
        <taxon>Dikarya</taxon>
        <taxon>Basidiomycota</taxon>
        <taxon>Agaricomycotina</taxon>
        <taxon>Agaricomycetes</taxon>
        <taxon>Cantharellales</taxon>
        <taxon>Tulasnellaceae</taxon>
        <taxon>Tulasnella</taxon>
    </lineage>
</organism>
<dbReference type="AlphaFoldDB" id="A0A0C3QCZ1"/>
<keyword evidence="3" id="KW-1185">Reference proteome</keyword>
<dbReference type="STRING" id="1051891.A0A0C3QCZ1"/>
<dbReference type="Proteomes" id="UP000054248">
    <property type="component" value="Unassembled WGS sequence"/>
</dbReference>
<evidence type="ECO:0000313" key="3">
    <source>
        <dbReference type="Proteomes" id="UP000054248"/>
    </source>
</evidence>
<dbReference type="Gene3D" id="1.20.1280.50">
    <property type="match status" value="1"/>
</dbReference>
<proteinExistence type="predicted"/>
<sequence>MTSIQRTDTARHFDYGANTPPEVDITPAIKDLRCLNDALIIHQLPIELLLSIFESVLQAARGATASIYHRRICALSGVCARWFFIIQHSPALWTTVFGGLKQEGLRKILERSSGERIDVEYEFQGGGMLQDPEGSFMESFNILSSTTGRWRTLIRATRHYSGDRPGDFLQFLAPNLERLVFKSNQGRDMTDVELFGGNCPNLKHIPLDRAEYRWSQAAFKKLESLGLSYLSFDTVEPILDIIRDIPQLKRLEIYDCHVNHSGQAPANSQPVSLPNLQFLRVEFDNDDGVPSATEQLLRHISAPPQCPLYISLAGVKEEEDSFVATFCEWLFGKQTKEVLEGVESFKLGFDIPDPEAEEDHSGTFELFSGSANVKGGIRGFTVMDAFYVMDHIQGVFQRSPAVKPFTQLTLSKCGAYFLNSSDISAPFKEFVPPVTHLELVEPVWAPRDPDEDVGDVSSSPFSTVKSLILREVSPDDILDIVLEALGDPQARSPSMAEFRVGTLEHVEVHVRQKDFNKVEAVVEVLRNDSRIGKVDLYVAL</sequence>
<feature type="domain" description="F-box" evidence="1">
    <location>
        <begin position="41"/>
        <end position="97"/>
    </location>
</feature>
<dbReference type="InterPro" id="IPR001810">
    <property type="entry name" value="F-box_dom"/>
</dbReference>
<evidence type="ECO:0000313" key="2">
    <source>
        <dbReference type="EMBL" id="KIO22554.1"/>
    </source>
</evidence>
<evidence type="ECO:0000259" key="1">
    <source>
        <dbReference type="Pfam" id="PF12937"/>
    </source>
</evidence>
<dbReference type="Gene3D" id="3.80.10.10">
    <property type="entry name" value="Ribonuclease Inhibitor"/>
    <property type="match status" value="1"/>
</dbReference>
<accession>A0A0C3QCZ1</accession>
<dbReference type="OrthoDB" id="3221235at2759"/>
<dbReference type="HOGENOM" id="CLU_532306_0_0_1"/>
<reference evidence="2 3" key="1">
    <citation type="submission" date="2014-04" db="EMBL/GenBank/DDBJ databases">
        <authorList>
            <consortium name="DOE Joint Genome Institute"/>
            <person name="Kuo A."/>
            <person name="Girlanda M."/>
            <person name="Perotto S."/>
            <person name="Kohler A."/>
            <person name="Nagy L.G."/>
            <person name="Floudas D."/>
            <person name="Copeland A."/>
            <person name="Barry K.W."/>
            <person name="Cichocki N."/>
            <person name="Veneault-Fourrey C."/>
            <person name="LaButti K."/>
            <person name="Lindquist E.A."/>
            <person name="Lipzen A."/>
            <person name="Lundell T."/>
            <person name="Morin E."/>
            <person name="Murat C."/>
            <person name="Sun H."/>
            <person name="Tunlid A."/>
            <person name="Henrissat B."/>
            <person name="Grigoriev I.V."/>
            <person name="Hibbett D.S."/>
            <person name="Martin F."/>
            <person name="Nordberg H.P."/>
            <person name="Cantor M.N."/>
            <person name="Hua S.X."/>
        </authorList>
    </citation>
    <scope>NUCLEOTIDE SEQUENCE [LARGE SCALE GENOMIC DNA]</scope>
    <source>
        <strain evidence="2 3">MUT 4182</strain>
    </source>
</reference>